<name>A0ABM9CV72_9BACL</name>
<evidence type="ECO:0000313" key="1">
    <source>
        <dbReference type="EMBL" id="CAH1225090.1"/>
    </source>
</evidence>
<dbReference type="EMBL" id="CAKMMF010000050">
    <property type="protein sequence ID" value="CAH1225090.1"/>
    <property type="molecule type" value="Genomic_DNA"/>
</dbReference>
<reference evidence="1" key="1">
    <citation type="submission" date="2022-01" db="EMBL/GenBank/DDBJ databases">
        <authorList>
            <person name="Criscuolo A."/>
        </authorList>
    </citation>
    <scope>NUCLEOTIDE SEQUENCE</scope>
    <source>
        <strain evidence="1">CIP111893</strain>
    </source>
</reference>
<dbReference type="Proteomes" id="UP000838686">
    <property type="component" value="Unassembled WGS sequence"/>
</dbReference>
<sequence length="178" mass="20257">MKGEVSSVEYFIIEHDDRLDAAGGAIVFPERMLKGFEHAEQQEIVHIKPGRELVYSSIIERPVLLVSNEMQAIISQYEPEMACKTVVVMDMTKNMQVHFSMMELKEIPCTAPAEVVVEKGRIEQLAIDKRLIGDSSMFKITYYQSALLVVRLDLAENLLRAGLYGLRVRRILLKEGEE</sequence>
<organism evidence="1 2">
    <name type="scientific">Paenibacillus plantiphilus</name>
    <dbReference type="NCBI Taxonomy" id="2905650"/>
    <lineage>
        <taxon>Bacteria</taxon>
        <taxon>Bacillati</taxon>
        <taxon>Bacillota</taxon>
        <taxon>Bacilli</taxon>
        <taxon>Bacillales</taxon>
        <taxon>Paenibacillaceae</taxon>
        <taxon>Paenibacillus</taxon>
    </lineage>
</organism>
<keyword evidence="2" id="KW-1185">Reference proteome</keyword>
<comment type="caution">
    <text evidence="1">The sequence shown here is derived from an EMBL/GenBank/DDBJ whole genome shotgun (WGS) entry which is preliminary data.</text>
</comment>
<evidence type="ECO:0000313" key="2">
    <source>
        <dbReference type="Proteomes" id="UP000838686"/>
    </source>
</evidence>
<gene>
    <name evidence="1" type="ORF">PAECIP111893_05214</name>
</gene>
<accession>A0ABM9CV72</accession>
<dbReference type="RefSeq" id="WP_236347351.1">
    <property type="nucleotide sequence ID" value="NZ_CAKMMF010000050.1"/>
</dbReference>
<protein>
    <submittedName>
        <fullName evidence="1">Uncharacterized protein</fullName>
    </submittedName>
</protein>
<proteinExistence type="predicted"/>